<name>A0ACB8ZVZ5_ARCLA</name>
<proteinExistence type="predicted"/>
<dbReference type="EMBL" id="CM042055">
    <property type="protein sequence ID" value="KAI3702172.1"/>
    <property type="molecule type" value="Genomic_DNA"/>
</dbReference>
<comment type="caution">
    <text evidence="1">The sequence shown here is derived from an EMBL/GenBank/DDBJ whole genome shotgun (WGS) entry which is preliminary data.</text>
</comment>
<accession>A0ACB8ZVZ5</accession>
<protein>
    <submittedName>
        <fullName evidence="1">Uncharacterized protein</fullName>
    </submittedName>
</protein>
<sequence length="100" mass="11141">MEGEKDKGVVTEGGARRVTEGKQYSKDNNRREKAKGDVGDGALRRSSKPTYQSWNRWCIPSEETVDGDMSTEEVSTEVKNSTTMNKEAEGMEHRVAVDNS</sequence>
<evidence type="ECO:0000313" key="2">
    <source>
        <dbReference type="Proteomes" id="UP001055879"/>
    </source>
</evidence>
<evidence type="ECO:0000313" key="1">
    <source>
        <dbReference type="EMBL" id="KAI3702172.1"/>
    </source>
</evidence>
<gene>
    <name evidence="1" type="ORF">L6452_27898</name>
</gene>
<keyword evidence="2" id="KW-1185">Reference proteome</keyword>
<dbReference type="Proteomes" id="UP001055879">
    <property type="component" value="Linkage Group LG09"/>
</dbReference>
<reference evidence="2" key="1">
    <citation type="journal article" date="2022" name="Mol. Ecol. Resour.">
        <title>The genomes of chicory, endive, great burdock and yacon provide insights into Asteraceae palaeo-polyploidization history and plant inulin production.</title>
        <authorList>
            <person name="Fan W."/>
            <person name="Wang S."/>
            <person name="Wang H."/>
            <person name="Wang A."/>
            <person name="Jiang F."/>
            <person name="Liu H."/>
            <person name="Zhao H."/>
            <person name="Xu D."/>
            <person name="Zhang Y."/>
        </authorList>
    </citation>
    <scope>NUCLEOTIDE SEQUENCE [LARGE SCALE GENOMIC DNA]</scope>
    <source>
        <strain evidence="2">cv. Niubang</strain>
    </source>
</reference>
<reference evidence="1 2" key="2">
    <citation type="journal article" date="2022" name="Mol. Ecol. Resour.">
        <title>The genomes of chicory, endive, great burdock and yacon provide insights into Asteraceae paleo-polyploidization history and plant inulin production.</title>
        <authorList>
            <person name="Fan W."/>
            <person name="Wang S."/>
            <person name="Wang H."/>
            <person name="Wang A."/>
            <person name="Jiang F."/>
            <person name="Liu H."/>
            <person name="Zhao H."/>
            <person name="Xu D."/>
            <person name="Zhang Y."/>
        </authorList>
    </citation>
    <scope>NUCLEOTIDE SEQUENCE [LARGE SCALE GENOMIC DNA]</scope>
    <source>
        <strain evidence="2">cv. Niubang</strain>
    </source>
</reference>
<organism evidence="1 2">
    <name type="scientific">Arctium lappa</name>
    <name type="common">Greater burdock</name>
    <name type="synonym">Lappa major</name>
    <dbReference type="NCBI Taxonomy" id="4217"/>
    <lineage>
        <taxon>Eukaryota</taxon>
        <taxon>Viridiplantae</taxon>
        <taxon>Streptophyta</taxon>
        <taxon>Embryophyta</taxon>
        <taxon>Tracheophyta</taxon>
        <taxon>Spermatophyta</taxon>
        <taxon>Magnoliopsida</taxon>
        <taxon>eudicotyledons</taxon>
        <taxon>Gunneridae</taxon>
        <taxon>Pentapetalae</taxon>
        <taxon>asterids</taxon>
        <taxon>campanulids</taxon>
        <taxon>Asterales</taxon>
        <taxon>Asteraceae</taxon>
        <taxon>Carduoideae</taxon>
        <taxon>Cardueae</taxon>
        <taxon>Arctiinae</taxon>
        <taxon>Arctium</taxon>
    </lineage>
</organism>